<protein>
    <recommendedName>
        <fullName evidence="4">Molecular chaperone</fullName>
    </recommendedName>
</protein>
<name>A0A7W7GCC9_9ACTN</name>
<dbReference type="InterPro" id="IPR043129">
    <property type="entry name" value="ATPase_NBD"/>
</dbReference>
<reference evidence="2 3" key="1">
    <citation type="submission" date="2020-08" db="EMBL/GenBank/DDBJ databases">
        <title>Sequencing the genomes of 1000 actinobacteria strains.</title>
        <authorList>
            <person name="Klenk H.-P."/>
        </authorList>
    </citation>
    <scope>NUCLEOTIDE SEQUENCE [LARGE SCALE GENOMIC DNA]</scope>
    <source>
        <strain evidence="2 3">DSM 45784</strain>
    </source>
</reference>
<dbReference type="EMBL" id="JACHND010000001">
    <property type="protein sequence ID" value="MBB4703389.1"/>
    <property type="molecule type" value="Genomic_DNA"/>
</dbReference>
<feature type="compositionally biased region" description="Basic and acidic residues" evidence="1">
    <location>
        <begin position="57"/>
        <end position="75"/>
    </location>
</feature>
<dbReference type="AlphaFoldDB" id="A0A7W7GCC9"/>
<evidence type="ECO:0000313" key="2">
    <source>
        <dbReference type="EMBL" id="MBB4703389.1"/>
    </source>
</evidence>
<evidence type="ECO:0008006" key="4">
    <source>
        <dbReference type="Google" id="ProtNLM"/>
    </source>
</evidence>
<evidence type="ECO:0000256" key="1">
    <source>
        <dbReference type="SAM" id="MobiDB-lite"/>
    </source>
</evidence>
<feature type="region of interest" description="Disordered" evidence="1">
    <location>
        <begin position="1"/>
        <end position="114"/>
    </location>
</feature>
<dbReference type="Gene3D" id="3.30.420.40">
    <property type="match status" value="3"/>
</dbReference>
<dbReference type="SUPFAM" id="SSF53067">
    <property type="entry name" value="Actin-like ATPase domain"/>
    <property type="match status" value="1"/>
</dbReference>
<dbReference type="RefSeq" id="WP_184883787.1">
    <property type="nucleotide sequence ID" value="NZ_BOOV01000029.1"/>
</dbReference>
<gene>
    <name evidence="2" type="ORF">BJ982_004933</name>
</gene>
<feature type="region of interest" description="Disordered" evidence="1">
    <location>
        <begin position="277"/>
        <end position="310"/>
    </location>
</feature>
<organism evidence="2 3">
    <name type="scientific">Sphaerisporangium siamense</name>
    <dbReference type="NCBI Taxonomy" id="795645"/>
    <lineage>
        <taxon>Bacteria</taxon>
        <taxon>Bacillati</taxon>
        <taxon>Actinomycetota</taxon>
        <taxon>Actinomycetes</taxon>
        <taxon>Streptosporangiales</taxon>
        <taxon>Streptosporangiaceae</taxon>
        <taxon>Sphaerisporangium</taxon>
    </lineage>
</organism>
<feature type="compositionally biased region" description="Basic and acidic residues" evidence="1">
    <location>
        <begin position="1"/>
        <end position="10"/>
    </location>
</feature>
<dbReference type="Proteomes" id="UP000542210">
    <property type="component" value="Unassembled WGS sequence"/>
</dbReference>
<proteinExistence type="predicted"/>
<dbReference type="Gene3D" id="3.90.640.10">
    <property type="entry name" value="Actin, Chain A, domain 4"/>
    <property type="match status" value="2"/>
</dbReference>
<evidence type="ECO:0000313" key="3">
    <source>
        <dbReference type="Proteomes" id="UP000542210"/>
    </source>
</evidence>
<keyword evidence="3" id="KW-1185">Reference proteome</keyword>
<sequence>MREERPDAERPSNPWADWNEFARDYTSPQPRQQHRRPEPEPGWEPEPVTQPFTRPRPRAEQPPPRDGDTRAHEVPAPEPPAADPATDPGEKAEEEATRSRRVTQPHPGLVAVDFGTSSSTATLYDIGRRDWMLFSPQQQRRLLGELSSLLRDDPGRGNTALSAEWNRFVQNLAERLLRSDGSGPPSAERLVALLRSDTDSTIGDRLILELERSRPLCSPPLRRLVTTRLSEAYDAAFREPPLDSLRLFRVELDPSTRATELRSAAYVVRRRPLTVSMLPPSEGDEAGEDARREHRGLKQRLGRPDARTGPDGEFAVEDLIRGVLSDLLARTDQYLARRRNSEGFAPGEVNNVLVTYPTMSPPRVRQALQKMVEADGVGRVITRFDEAIGAAMFFLMREFGGVFDLSVEAFAARSRPVVPPRENANRAEWEQHVLIVDIGGGTTDIALLRLELADRTPAAGADGDPHYGRYYRLTPWLLGTTGETQRGGDYLTLLVFNWLKAVIAERIIRTPAQDGPRGQDPRKVIAVFDDRFKDSAGQYVPGSLLAAILSPKPGTRETARENVQLLVPTQWKDKDGATAEQARQVFDLLWDLAERAKITLGAEKSFALPQEEVDQIMSALGYAGDPGGPGEELGHEDFAGLIRPVLADIMRLAADLVRGQLSEREGAALDRVIFTGRSSRMNLVREELITAFSERRPDERGQIDWDPSSVWIEDEYAKHAASIGSCWAESLRQEVHPDPKEVQDHLRRGAVWLQVDVENLFFFLRGTFTAGGQTGSGSAGTTPLFSSGDRLPLIGGDGQLIIRNDRWIGLTESFQVYRQKSTSEPVYWTFFRVADYLQANPEPGFAYDEEVWRTEMRAMVEADTDMDMHVLLCRGLAPHYAVGRDRHGVLDAPPDDRHGVLDAPPDDRHGVLDAPPDERHLGTPASIVVNPGIPGSMTDGVGEAVFDLSDPDALLTATFVIESGEDAETFRGAFAELPPPAPYGWRFYLRPHGAGTNGAGTNDAGADTLVATVSPSQVTGRDVPGVAPRFTVSLDERGDLRVHRGDPPFRAASGLREVERVPGTVFRAHMFSGDLDYREAYDPFAGVH</sequence>
<accession>A0A7W7GCC9</accession>
<comment type="caution">
    <text evidence="2">The sequence shown here is derived from an EMBL/GenBank/DDBJ whole genome shotgun (WGS) entry which is preliminary data.</text>
</comment>
<feature type="compositionally biased region" description="Basic and acidic residues" evidence="1">
    <location>
        <begin position="88"/>
        <end position="98"/>
    </location>
</feature>